<dbReference type="Pfam" id="PF02311">
    <property type="entry name" value="AraC_binding"/>
    <property type="match status" value="1"/>
</dbReference>
<dbReference type="InterPro" id="IPR003313">
    <property type="entry name" value="AraC-bd"/>
</dbReference>
<dbReference type="Gene3D" id="1.10.10.60">
    <property type="entry name" value="Homeodomain-like"/>
    <property type="match status" value="2"/>
</dbReference>
<dbReference type="InterPro" id="IPR037923">
    <property type="entry name" value="HTH-like"/>
</dbReference>
<dbReference type="SUPFAM" id="SSF51215">
    <property type="entry name" value="Regulatory protein AraC"/>
    <property type="match status" value="1"/>
</dbReference>
<dbReference type="Pfam" id="PF12833">
    <property type="entry name" value="HTH_18"/>
    <property type="match status" value="1"/>
</dbReference>
<dbReference type="EMBL" id="DVNB01000116">
    <property type="protein sequence ID" value="HIU58375.1"/>
    <property type="molecule type" value="Genomic_DNA"/>
</dbReference>
<evidence type="ECO:0000256" key="3">
    <source>
        <dbReference type="ARBA" id="ARBA00023163"/>
    </source>
</evidence>
<comment type="caution">
    <text evidence="5">The sequence shown here is derived from an EMBL/GenBank/DDBJ whole genome shotgun (WGS) entry which is preliminary data.</text>
</comment>
<evidence type="ECO:0000256" key="1">
    <source>
        <dbReference type="ARBA" id="ARBA00023015"/>
    </source>
</evidence>
<accession>A0A9D1MDH5</accession>
<sequence>MSFLTDNVHRHLLPLYVLGTDINKIQEPMSRPNGYPNYQISICLEGEGIYIDENNIKYKIEMGDLFFFSPNVPHRYISVSENWRLPFIVFNGKCAADIVKYLEFGSSMVLKGISKDNFNTLITSFTNIYDTYFSNIPTKTERVSAMLYHMLVFISEIADDSSIAGPTSVMQYLAPALQYISSHIAEKNIKVEDVANVLQISTGRLSFLFNKAFNKTPVQVIREHKLEYAKHLLMTRPYMKMTDITEAAGFKSLSYFSTVFKKTYGVSPTEYKSSRNHNADDWW</sequence>
<keyword evidence="2" id="KW-0238">DNA-binding</keyword>
<proteinExistence type="predicted"/>
<keyword evidence="1" id="KW-0805">Transcription regulation</keyword>
<dbReference type="GO" id="GO:0003700">
    <property type="term" value="F:DNA-binding transcription factor activity"/>
    <property type="evidence" value="ECO:0007669"/>
    <property type="project" value="InterPro"/>
</dbReference>
<evidence type="ECO:0000313" key="5">
    <source>
        <dbReference type="EMBL" id="HIU58375.1"/>
    </source>
</evidence>
<evidence type="ECO:0000256" key="2">
    <source>
        <dbReference type="ARBA" id="ARBA00023125"/>
    </source>
</evidence>
<dbReference type="InterPro" id="IPR009057">
    <property type="entry name" value="Homeodomain-like_sf"/>
</dbReference>
<dbReference type="InterPro" id="IPR020449">
    <property type="entry name" value="Tscrpt_reg_AraC-type_HTH"/>
</dbReference>
<reference evidence="5" key="1">
    <citation type="submission" date="2020-10" db="EMBL/GenBank/DDBJ databases">
        <authorList>
            <person name="Gilroy R."/>
        </authorList>
    </citation>
    <scope>NUCLEOTIDE SEQUENCE</scope>
    <source>
        <strain evidence="5">USAMLcec3-3695</strain>
    </source>
</reference>
<dbReference type="AlphaFoldDB" id="A0A9D1MDH5"/>
<gene>
    <name evidence="5" type="ORF">IAA61_11275</name>
</gene>
<dbReference type="InterPro" id="IPR018060">
    <property type="entry name" value="HTH_AraC"/>
</dbReference>
<dbReference type="PROSITE" id="PS00041">
    <property type="entry name" value="HTH_ARAC_FAMILY_1"/>
    <property type="match status" value="1"/>
</dbReference>
<dbReference type="Gene3D" id="2.60.120.280">
    <property type="entry name" value="Regulatory protein AraC"/>
    <property type="match status" value="1"/>
</dbReference>
<dbReference type="PRINTS" id="PR00032">
    <property type="entry name" value="HTHARAC"/>
</dbReference>
<dbReference type="InterPro" id="IPR018062">
    <property type="entry name" value="HTH_AraC-typ_CS"/>
</dbReference>
<dbReference type="PANTHER" id="PTHR43280">
    <property type="entry name" value="ARAC-FAMILY TRANSCRIPTIONAL REGULATOR"/>
    <property type="match status" value="1"/>
</dbReference>
<name>A0A9D1MDH5_9FIRM</name>
<reference evidence="5" key="2">
    <citation type="journal article" date="2021" name="PeerJ">
        <title>Extensive microbial diversity within the chicken gut microbiome revealed by metagenomics and culture.</title>
        <authorList>
            <person name="Gilroy R."/>
            <person name="Ravi A."/>
            <person name="Getino M."/>
            <person name="Pursley I."/>
            <person name="Horton D.L."/>
            <person name="Alikhan N.F."/>
            <person name="Baker D."/>
            <person name="Gharbi K."/>
            <person name="Hall N."/>
            <person name="Watson M."/>
            <person name="Adriaenssens E.M."/>
            <person name="Foster-Nyarko E."/>
            <person name="Jarju S."/>
            <person name="Secka A."/>
            <person name="Antonio M."/>
            <person name="Oren A."/>
            <person name="Chaudhuri R.R."/>
            <person name="La Ragione R."/>
            <person name="Hildebrand F."/>
            <person name="Pallen M.J."/>
        </authorList>
    </citation>
    <scope>NUCLEOTIDE SEQUENCE</scope>
    <source>
        <strain evidence="5">USAMLcec3-3695</strain>
    </source>
</reference>
<evidence type="ECO:0000313" key="6">
    <source>
        <dbReference type="Proteomes" id="UP000824109"/>
    </source>
</evidence>
<feature type="domain" description="HTH araC/xylS-type" evidence="4">
    <location>
        <begin position="174"/>
        <end position="274"/>
    </location>
</feature>
<dbReference type="SUPFAM" id="SSF46689">
    <property type="entry name" value="Homeodomain-like"/>
    <property type="match status" value="1"/>
</dbReference>
<dbReference type="PANTHER" id="PTHR43280:SF2">
    <property type="entry name" value="HTH-TYPE TRANSCRIPTIONAL REGULATOR EXSA"/>
    <property type="match status" value="1"/>
</dbReference>
<dbReference type="SMART" id="SM00342">
    <property type="entry name" value="HTH_ARAC"/>
    <property type="match status" value="1"/>
</dbReference>
<evidence type="ECO:0000259" key="4">
    <source>
        <dbReference type="PROSITE" id="PS01124"/>
    </source>
</evidence>
<organism evidence="5 6">
    <name type="scientific">Candidatus Ornithomonoglobus merdipullorum</name>
    <dbReference type="NCBI Taxonomy" id="2840895"/>
    <lineage>
        <taxon>Bacteria</taxon>
        <taxon>Bacillati</taxon>
        <taxon>Bacillota</taxon>
        <taxon>Clostridia</taxon>
        <taxon>Candidatus Ornithomonoglobus</taxon>
    </lineage>
</organism>
<dbReference type="PROSITE" id="PS01124">
    <property type="entry name" value="HTH_ARAC_FAMILY_2"/>
    <property type="match status" value="1"/>
</dbReference>
<dbReference type="GO" id="GO:0043565">
    <property type="term" value="F:sequence-specific DNA binding"/>
    <property type="evidence" value="ECO:0007669"/>
    <property type="project" value="InterPro"/>
</dbReference>
<dbReference type="Proteomes" id="UP000824109">
    <property type="component" value="Unassembled WGS sequence"/>
</dbReference>
<keyword evidence="3" id="KW-0804">Transcription</keyword>
<protein>
    <submittedName>
        <fullName evidence="5">Helix-turn-helix transcriptional regulator</fullName>
    </submittedName>
</protein>